<dbReference type="PROSITE" id="PS50977">
    <property type="entry name" value="HTH_TETR_2"/>
    <property type="match status" value="1"/>
</dbReference>
<evidence type="ECO:0000313" key="4">
    <source>
        <dbReference type="EMBL" id="RJT80218.1"/>
    </source>
</evidence>
<dbReference type="InterPro" id="IPR001647">
    <property type="entry name" value="HTH_TetR"/>
</dbReference>
<organism evidence="4 5">
    <name type="scientific">Arthrobacter cheniae</name>
    <dbReference type="NCBI Taxonomy" id="1258888"/>
    <lineage>
        <taxon>Bacteria</taxon>
        <taxon>Bacillati</taxon>
        <taxon>Actinomycetota</taxon>
        <taxon>Actinomycetes</taxon>
        <taxon>Micrococcales</taxon>
        <taxon>Micrococcaceae</taxon>
        <taxon>Arthrobacter</taxon>
    </lineage>
</organism>
<sequence>MHSTTDVRSRILSAARTEFASSGLAGARIDRIAKAASASKERLYAHFTDKSALFQAVLDVNAAEFHQAVVLDPGDVPAFVGAAFDHTHDHPDILRMLTWARLEGVQYDLPSGSSPDSKLSALREAQERGLVDTSWAPEELLPLLFGVAQAWVQAPLVARWNAPATPLAAHRASAVEAARRIIRSEA</sequence>
<dbReference type="PRINTS" id="PR00455">
    <property type="entry name" value="HTHTETR"/>
</dbReference>
<keyword evidence="1 2" id="KW-0238">DNA-binding</keyword>
<dbReference type="InterPro" id="IPR009057">
    <property type="entry name" value="Homeodomain-like_sf"/>
</dbReference>
<dbReference type="GO" id="GO:0006355">
    <property type="term" value="P:regulation of DNA-templated transcription"/>
    <property type="evidence" value="ECO:0007669"/>
    <property type="project" value="UniProtKB-ARBA"/>
</dbReference>
<dbReference type="AlphaFoldDB" id="A0A3A5MF16"/>
<dbReference type="Pfam" id="PF17926">
    <property type="entry name" value="TetR_C_21"/>
    <property type="match status" value="1"/>
</dbReference>
<dbReference type="InterPro" id="IPR041467">
    <property type="entry name" value="Sco4008_C"/>
</dbReference>
<dbReference type="InterPro" id="IPR050109">
    <property type="entry name" value="HTH-type_TetR-like_transc_reg"/>
</dbReference>
<evidence type="ECO:0000313" key="5">
    <source>
        <dbReference type="Proteomes" id="UP000272560"/>
    </source>
</evidence>
<dbReference type="SUPFAM" id="SSF46689">
    <property type="entry name" value="Homeodomain-like"/>
    <property type="match status" value="1"/>
</dbReference>
<dbReference type="Pfam" id="PF00440">
    <property type="entry name" value="TetR_N"/>
    <property type="match status" value="1"/>
</dbReference>
<dbReference type="PANTHER" id="PTHR30328:SF54">
    <property type="entry name" value="HTH-TYPE TRANSCRIPTIONAL REPRESSOR SCO4008"/>
    <property type="match status" value="1"/>
</dbReference>
<dbReference type="InterPro" id="IPR036271">
    <property type="entry name" value="Tet_transcr_reg_TetR-rel_C_sf"/>
</dbReference>
<evidence type="ECO:0000256" key="1">
    <source>
        <dbReference type="ARBA" id="ARBA00023125"/>
    </source>
</evidence>
<evidence type="ECO:0000256" key="2">
    <source>
        <dbReference type="PROSITE-ProRule" id="PRU00335"/>
    </source>
</evidence>
<dbReference type="GO" id="GO:0003677">
    <property type="term" value="F:DNA binding"/>
    <property type="evidence" value="ECO:0007669"/>
    <property type="project" value="UniProtKB-UniRule"/>
</dbReference>
<comment type="caution">
    <text evidence="4">The sequence shown here is derived from an EMBL/GenBank/DDBJ whole genome shotgun (WGS) entry which is preliminary data.</text>
</comment>
<keyword evidence="5" id="KW-1185">Reference proteome</keyword>
<accession>A0A3A5MF16</accession>
<feature type="domain" description="HTH tetR-type" evidence="3">
    <location>
        <begin position="5"/>
        <end position="65"/>
    </location>
</feature>
<gene>
    <name evidence="4" type="ORF">D6T63_10210</name>
</gene>
<reference evidence="4 5" key="1">
    <citation type="submission" date="2018-09" db="EMBL/GenBank/DDBJ databases">
        <title>Novel species of Arthrobacter.</title>
        <authorList>
            <person name="Liu Q."/>
            <person name="Xin Y.-H."/>
        </authorList>
    </citation>
    <scope>NUCLEOTIDE SEQUENCE [LARGE SCALE GENOMIC DNA]</scope>
    <source>
        <strain evidence="4 5">Hz2</strain>
    </source>
</reference>
<dbReference type="OrthoDB" id="4726108at2"/>
<dbReference type="PANTHER" id="PTHR30328">
    <property type="entry name" value="TRANSCRIPTIONAL REPRESSOR"/>
    <property type="match status" value="1"/>
</dbReference>
<name>A0A3A5MF16_9MICC</name>
<dbReference type="Proteomes" id="UP000272560">
    <property type="component" value="Unassembled WGS sequence"/>
</dbReference>
<dbReference type="RefSeq" id="WP_120148908.1">
    <property type="nucleotide sequence ID" value="NZ_QZVT01000004.1"/>
</dbReference>
<dbReference type="Gene3D" id="1.10.357.10">
    <property type="entry name" value="Tetracycline Repressor, domain 2"/>
    <property type="match status" value="1"/>
</dbReference>
<evidence type="ECO:0000259" key="3">
    <source>
        <dbReference type="PROSITE" id="PS50977"/>
    </source>
</evidence>
<proteinExistence type="predicted"/>
<feature type="DNA-binding region" description="H-T-H motif" evidence="2">
    <location>
        <begin position="28"/>
        <end position="47"/>
    </location>
</feature>
<protein>
    <submittedName>
        <fullName evidence="4">TetR/AcrR family transcriptional regulator</fullName>
    </submittedName>
</protein>
<dbReference type="EMBL" id="QZVT01000004">
    <property type="protein sequence ID" value="RJT80218.1"/>
    <property type="molecule type" value="Genomic_DNA"/>
</dbReference>
<dbReference type="SUPFAM" id="SSF48498">
    <property type="entry name" value="Tetracyclin repressor-like, C-terminal domain"/>
    <property type="match status" value="1"/>
</dbReference>